<feature type="region of interest" description="Disordered" evidence="1">
    <location>
        <begin position="277"/>
        <end position="297"/>
    </location>
</feature>
<dbReference type="AlphaFoldDB" id="A0A8H6XCS6"/>
<evidence type="ECO:0000256" key="1">
    <source>
        <dbReference type="SAM" id="MobiDB-lite"/>
    </source>
</evidence>
<proteinExistence type="predicted"/>
<accession>A0A8H6XCS6</accession>
<reference evidence="2" key="1">
    <citation type="submission" date="2020-05" db="EMBL/GenBank/DDBJ databases">
        <title>Mycena genomes resolve the evolution of fungal bioluminescence.</title>
        <authorList>
            <person name="Tsai I.J."/>
        </authorList>
    </citation>
    <scope>NUCLEOTIDE SEQUENCE</scope>
    <source>
        <strain evidence="2">CCC161011</strain>
    </source>
</reference>
<organism evidence="2 3">
    <name type="scientific">Mycena venus</name>
    <dbReference type="NCBI Taxonomy" id="2733690"/>
    <lineage>
        <taxon>Eukaryota</taxon>
        <taxon>Fungi</taxon>
        <taxon>Dikarya</taxon>
        <taxon>Basidiomycota</taxon>
        <taxon>Agaricomycotina</taxon>
        <taxon>Agaricomycetes</taxon>
        <taxon>Agaricomycetidae</taxon>
        <taxon>Agaricales</taxon>
        <taxon>Marasmiineae</taxon>
        <taxon>Mycenaceae</taxon>
        <taxon>Mycena</taxon>
    </lineage>
</organism>
<keyword evidence="3" id="KW-1185">Reference proteome</keyword>
<name>A0A8H6XCS6_9AGAR</name>
<gene>
    <name evidence="2" type="ORF">MVEN_02035100</name>
</gene>
<evidence type="ECO:0000313" key="2">
    <source>
        <dbReference type="EMBL" id="KAF7338104.1"/>
    </source>
</evidence>
<dbReference type="OrthoDB" id="1638493at2759"/>
<comment type="caution">
    <text evidence="2">The sequence shown here is derived from an EMBL/GenBank/DDBJ whole genome shotgun (WGS) entry which is preliminary data.</text>
</comment>
<dbReference type="EMBL" id="JACAZI010000021">
    <property type="protein sequence ID" value="KAF7338104.1"/>
    <property type="molecule type" value="Genomic_DNA"/>
</dbReference>
<dbReference type="Proteomes" id="UP000620124">
    <property type="component" value="Unassembled WGS sequence"/>
</dbReference>
<sequence length="534" mass="59792">MSLSIDIVPLANSLDMYGEPHSSSAFSLSGHVSITLNSPFSVFERRRAARVILQSVLLTFDGQTEVLTTSLGYSPLRLYSLSRELLASSEPIELSNEEQEETDEPCRWNVVFDLPIPGWLPASQDFSPNDVGASIKYYLHAVVKFVVVEDHRAASWSFSTLCSPFRSRARAIETCKKITLRRFVEPPTDEPTPPESINYLLSPPNKPSDIPTIPSNILSKIQILASVPTYVDVRENSLPFTLRLRTKDLEDADCKRLHVTNFTLDVVQEETCRRAKDASEYQSRYPVPSQDSQPPNKPLCRAHHMGDMYKLSLFLTPAFHTTSLKCSTSLLPAEETGVYRLKGDTRVFANDAVNDTATWYTLETTIPFIHNLPSLEDSSEWEGSSKVRPSSASPLYDVSHSLKLTVRCEYEIPDSTELAIADLTFSLPLQFARVAPPLPPRDILPALFNSMRLVDGAYPPMPSLLPYGANLPVYSQLFDSHGNRKMDATPLPLYTPRTSPDSPVDTPTHVLVPERETTRAARHDCLMLMLILYF</sequence>
<evidence type="ECO:0000313" key="3">
    <source>
        <dbReference type="Proteomes" id="UP000620124"/>
    </source>
</evidence>
<protein>
    <submittedName>
        <fullName evidence="2">Uncharacterized protein</fullName>
    </submittedName>
</protein>